<dbReference type="Gene3D" id="3.30.1060.10">
    <property type="entry name" value="Peptide methionine sulphoxide reductase MsrA"/>
    <property type="match status" value="1"/>
</dbReference>
<evidence type="ECO:0000313" key="7">
    <source>
        <dbReference type="Proteomes" id="UP000613030"/>
    </source>
</evidence>
<evidence type="ECO:0000256" key="4">
    <source>
        <dbReference type="HAMAP-Rule" id="MF_01401"/>
    </source>
</evidence>
<feature type="active site" evidence="4">
    <location>
        <position position="48"/>
    </location>
</feature>
<evidence type="ECO:0000313" key="6">
    <source>
        <dbReference type="EMBL" id="MBL0743617.1"/>
    </source>
</evidence>
<dbReference type="EMBL" id="JAERRB010000007">
    <property type="protein sequence ID" value="MBL0743617.1"/>
    <property type="molecule type" value="Genomic_DNA"/>
</dbReference>
<comment type="similarity">
    <text evidence="4">Belongs to the MsrA Met sulfoxide reductase family.</text>
</comment>
<name>A0ABS1KY40_9BACT</name>
<accession>A0ABS1KY40</accession>
<dbReference type="PANTHER" id="PTHR43774">
    <property type="entry name" value="PEPTIDE METHIONINE SULFOXIDE REDUCTASE"/>
    <property type="match status" value="1"/>
</dbReference>
<dbReference type="PANTHER" id="PTHR43774:SF1">
    <property type="entry name" value="PEPTIDE METHIONINE SULFOXIDE REDUCTASE MSRA 2"/>
    <property type="match status" value="1"/>
</dbReference>
<gene>
    <name evidence="4 6" type="primary">msrA</name>
    <name evidence="6" type="ORF">JI741_20455</name>
</gene>
<dbReference type="GO" id="GO:0008113">
    <property type="term" value="F:peptide-methionine (S)-S-oxide reductase activity"/>
    <property type="evidence" value="ECO:0007669"/>
    <property type="project" value="UniProtKB-EC"/>
</dbReference>
<dbReference type="NCBIfam" id="TIGR00401">
    <property type="entry name" value="msrA"/>
    <property type="match status" value="1"/>
</dbReference>
<evidence type="ECO:0000256" key="1">
    <source>
        <dbReference type="ARBA" id="ARBA00023002"/>
    </source>
</evidence>
<dbReference type="Pfam" id="PF01625">
    <property type="entry name" value="PMSR"/>
    <property type="match status" value="1"/>
</dbReference>
<reference evidence="6 7" key="1">
    <citation type="submission" date="2021-01" db="EMBL/GenBank/DDBJ databases">
        <title>Chryseolinea sp. Jin1 Genome sequencing and assembly.</title>
        <authorList>
            <person name="Kim I."/>
        </authorList>
    </citation>
    <scope>NUCLEOTIDE SEQUENCE [LARGE SCALE GENOMIC DNA]</scope>
    <source>
        <strain evidence="6 7">Jin1</strain>
    </source>
</reference>
<comment type="function">
    <text evidence="4">Has an important function as a repair enzyme for proteins that have been inactivated by oxidation. Catalyzes the reversible oxidation-reduction of methionine sulfoxide in proteins to methionine.</text>
</comment>
<dbReference type="HAMAP" id="MF_01401">
    <property type="entry name" value="MsrA"/>
    <property type="match status" value="1"/>
</dbReference>
<evidence type="ECO:0000256" key="3">
    <source>
        <dbReference type="ARBA" id="ARBA00048782"/>
    </source>
</evidence>
<protein>
    <recommendedName>
        <fullName evidence="4">Peptide methionine sulfoxide reductase MsrA</fullName>
        <shortName evidence="4">Protein-methionine-S-oxide reductase</shortName>
        <ecNumber evidence="4">1.8.4.11</ecNumber>
    </recommendedName>
    <alternativeName>
        <fullName evidence="4">Peptide-methionine (S)-S-oxide reductase</fullName>
        <shortName evidence="4">Peptide Met(O) reductase</shortName>
    </alternativeName>
</protein>
<keyword evidence="7" id="KW-1185">Reference proteome</keyword>
<organism evidence="6 7">
    <name type="scientific">Chryseolinea lacunae</name>
    <dbReference type="NCBI Taxonomy" id="2801331"/>
    <lineage>
        <taxon>Bacteria</taxon>
        <taxon>Pseudomonadati</taxon>
        <taxon>Bacteroidota</taxon>
        <taxon>Cytophagia</taxon>
        <taxon>Cytophagales</taxon>
        <taxon>Fulvivirgaceae</taxon>
        <taxon>Chryseolinea</taxon>
    </lineage>
</organism>
<comment type="caution">
    <text evidence="6">The sequence shown here is derived from an EMBL/GenBank/DDBJ whole genome shotgun (WGS) entry which is preliminary data.</text>
</comment>
<feature type="domain" description="Peptide methionine sulphoxide reductase MsrA" evidence="5">
    <location>
        <begin position="42"/>
        <end position="193"/>
    </location>
</feature>
<comment type="catalytic activity">
    <reaction evidence="2 4">
        <text>L-methionyl-[protein] + [thioredoxin]-disulfide + H2O = L-methionyl-(S)-S-oxide-[protein] + [thioredoxin]-dithiol</text>
        <dbReference type="Rhea" id="RHEA:14217"/>
        <dbReference type="Rhea" id="RHEA-COMP:10698"/>
        <dbReference type="Rhea" id="RHEA-COMP:10700"/>
        <dbReference type="Rhea" id="RHEA-COMP:12313"/>
        <dbReference type="Rhea" id="RHEA-COMP:12315"/>
        <dbReference type="ChEBI" id="CHEBI:15377"/>
        <dbReference type="ChEBI" id="CHEBI:16044"/>
        <dbReference type="ChEBI" id="CHEBI:29950"/>
        <dbReference type="ChEBI" id="CHEBI:44120"/>
        <dbReference type="ChEBI" id="CHEBI:50058"/>
        <dbReference type="EC" id="1.8.4.11"/>
    </reaction>
</comment>
<evidence type="ECO:0000256" key="2">
    <source>
        <dbReference type="ARBA" id="ARBA00047806"/>
    </source>
</evidence>
<sequence length="215" mass="24508">MRSILISLALIVLFAGISCGQKNKTVSKKMTNSIQKEGLELATFGSGCFWCTEAVFQNVDGVEKVESGYTGGKVKNPTYKEVCSGLTGHAEVIRLTYDPQKVTYDELLEIFWKTHDPTTLNKQGNDEGPQYRSVIFYHNDQQKQLAESYKAKLTQEQVYDRPIVTEISPAVEFYVAEDYHQNYYNLNGNAPYCAYVIQPKVEKFKKVFKDKLKKE</sequence>
<proteinExistence type="inferred from homology"/>
<dbReference type="EC" id="1.8.4.11" evidence="4"/>
<comment type="catalytic activity">
    <reaction evidence="3 4">
        <text>[thioredoxin]-disulfide + L-methionine + H2O = L-methionine (S)-S-oxide + [thioredoxin]-dithiol</text>
        <dbReference type="Rhea" id="RHEA:19993"/>
        <dbReference type="Rhea" id="RHEA-COMP:10698"/>
        <dbReference type="Rhea" id="RHEA-COMP:10700"/>
        <dbReference type="ChEBI" id="CHEBI:15377"/>
        <dbReference type="ChEBI" id="CHEBI:29950"/>
        <dbReference type="ChEBI" id="CHEBI:50058"/>
        <dbReference type="ChEBI" id="CHEBI:57844"/>
        <dbReference type="ChEBI" id="CHEBI:58772"/>
        <dbReference type="EC" id="1.8.4.11"/>
    </reaction>
</comment>
<keyword evidence="1 4" id="KW-0560">Oxidoreductase</keyword>
<dbReference type="Proteomes" id="UP000613030">
    <property type="component" value="Unassembled WGS sequence"/>
</dbReference>
<dbReference type="InterPro" id="IPR036509">
    <property type="entry name" value="Met_Sox_Rdtase_MsrA_sf"/>
</dbReference>
<dbReference type="InterPro" id="IPR002569">
    <property type="entry name" value="Met_Sox_Rdtase_MsrA_dom"/>
</dbReference>
<dbReference type="PROSITE" id="PS51257">
    <property type="entry name" value="PROKAR_LIPOPROTEIN"/>
    <property type="match status" value="1"/>
</dbReference>
<dbReference type="SUPFAM" id="SSF55068">
    <property type="entry name" value="Peptide methionine sulfoxide reductase"/>
    <property type="match status" value="1"/>
</dbReference>
<evidence type="ECO:0000259" key="5">
    <source>
        <dbReference type="Pfam" id="PF01625"/>
    </source>
</evidence>